<dbReference type="InterPro" id="IPR037523">
    <property type="entry name" value="VOC_core"/>
</dbReference>
<dbReference type="Pfam" id="PF22677">
    <property type="entry name" value="Ble-like_N"/>
    <property type="match status" value="1"/>
</dbReference>
<dbReference type="AlphaFoldDB" id="A0A7H8ND38"/>
<gene>
    <name evidence="2" type="ORF">HUT08_25575</name>
</gene>
<dbReference type="InterPro" id="IPR053863">
    <property type="entry name" value="Glyoxy/Ble-like_N"/>
</dbReference>
<dbReference type="SUPFAM" id="SSF54593">
    <property type="entry name" value="Glyoxalase/Bleomycin resistance protein/Dihydroxybiphenyl dioxygenase"/>
    <property type="match status" value="1"/>
</dbReference>
<accession>A0A7H8ND38</accession>
<dbReference type="PANTHER" id="PTHR36503:SF2">
    <property type="entry name" value="BLR2408 PROTEIN"/>
    <property type="match status" value="1"/>
</dbReference>
<evidence type="ECO:0000313" key="3">
    <source>
        <dbReference type="Proteomes" id="UP000509303"/>
    </source>
</evidence>
<protein>
    <submittedName>
        <fullName evidence="2">VOC family protein</fullName>
    </submittedName>
</protein>
<proteinExistence type="predicted"/>
<organism evidence="2 3">
    <name type="scientific">Streptomyces buecherae</name>
    <dbReference type="NCBI Taxonomy" id="2763006"/>
    <lineage>
        <taxon>Bacteria</taxon>
        <taxon>Bacillati</taxon>
        <taxon>Actinomycetota</taxon>
        <taxon>Actinomycetes</taxon>
        <taxon>Kitasatosporales</taxon>
        <taxon>Streptomycetaceae</taxon>
        <taxon>Streptomyces</taxon>
    </lineage>
</organism>
<evidence type="ECO:0000313" key="2">
    <source>
        <dbReference type="EMBL" id="QKW52344.1"/>
    </source>
</evidence>
<dbReference type="PROSITE" id="PS51819">
    <property type="entry name" value="VOC"/>
    <property type="match status" value="1"/>
</dbReference>
<dbReference type="EMBL" id="CP054929">
    <property type="protein sequence ID" value="QKW52344.1"/>
    <property type="molecule type" value="Genomic_DNA"/>
</dbReference>
<keyword evidence="3" id="KW-1185">Reference proteome</keyword>
<evidence type="ECO:0000259" key="1">
    <source>
        <dbReference type="PROSITE" id="PS51819"/>
    </source>
</evidence>
<dbReference type="CDD" id="cd09012">
    <property type="entry name" value="VOC_like"/>
    <property type="match status" value="1"/>
</dbReference>
<dbReference type="RefSeq" id="WP_176164048.1">
    <property type="nucleotide sequence ID" value="NZ_CP054929.1"/>
</dbReference>
<dbReference type="Gene3D" id="3.10.180.10">
    <property type="entry name" value="2,3-Dihydroxybiphenyl 1,2-Dioxygenase, domain 1"/>
    <property type="match status" value="1"/>
</dbReference>
<feature type="domain" description="VOC" evidence="1">
    <location>
        <begin position="2"/>
        <end position="126"/>
    </location>
</feature>
<dbReference type="InterPro" id="IPR029068">
    <property type="entry name" value="Glyas_Bleomycin-R_OHBP_Dase"/>
</dbReference>
<name>A0A7H8ND38_9ACTN</name>
<dbReference type="Proteomes" id="UP000509303">
    <property type="component" value="Chromosome"/>
</dbReference>
<sequence>MRMAFINLPVSDVKRSVEFFGQLGFEFNAEFSDEKTSCMIVEQNIFVMLLEEDRFKDFINGDIADAKRTTEVITCLSAESREEVDDTVARAIAAGGKPWKPALQEGPMYGGSFQDLDGHVWELMYAAQA</sequence>
<dbReference type="PANTHER" id="PTHR36503">
    <property type="entry name" value="BLR2520 PROTEIN"/>
    <property type="match status" value="1"/>
</dbReference>
<reference evidence="2 3" key="1">
    <citation type="submission" date="2020-06" db="EMBL/GenBank/DDBJ databases">
        <title>Genome mining for natural products.</title>
        <authorList>
            <person name="Zhang B."/>
            <person name="Shi J."/>
            <person name="Ge H."/>
        </authorList>
    </citation>
    <scope>NUCLEOTIDE SEQUENCE [LARGE SCALE GENOMIC DNA]</scope>
    <source>
        <strain evidence="2 3">NA00687</strain>
    </source>
</reference>